<accession>A0A9D4VTD9</accession>
<proteinExistence type="predicted"/>
<dbReference type="SUPFAM" id="SSF50249">
    <property type="entry name" value="Nucleic acid-binding proteins"/>
    <property type="match status" value="1"/>
</dbReference>
<evidence type="ECO:0000313" key="2">
    <source>
        <dbReference type="Proteomes" id="UP001058974"/>
    </source>
</evidence>
<dbReference type="InterPro" id="IPR012340">
    <property type="entry name" value="NA-bd_OB-fold"/>
</dbReference>
<dbReference type="EMBL" id="JAMSHJ010000007">
    <property type="protein sequence ID" value="KAI5388534.1"/>
    <property type="molecule type" value="Genomic_DNA"/>
</dbReference>
<dbReference type="AlphaFoldDB" id="A0A9D4VTD9"/>
<name>A0A9D4VTD9_PEA</name>
<comment type="caution">
    <text evidence="1">The sequence shown here is derived from an EMBL/GenBank/DDBJ whole genome shotgun (WGS) entry which is preliminary data.</text>
</comment>
<reference evidence="1 2" key="1">
    <citation type="journal article" date="2022" name="Nat. Genet.">
        <title>Improved pea reference genome and pan-genome highlight genomic features and evolutionary characteristics.</title>
        <authorList>
            <person name="Yang T."/>
            <person name="Liu R."/>
            <person name="Luo Y."/>
            <person name="Hu S."/>
            <person name="Wang D."/>
            <person name="Wang C."/>
            <person name="Pandey M.K."/>
            <person name="Ge S."/>
            <person name="Xu Q."/>
            <person name="Li N."/>
            <person name="Li G."/>
            <person name="Huang Y."/>
            <person name="Saxena R.K."/>
            <person name="Ji Y."/>
            <person name="Li M."/>
            <person name="Yan X."/>
            <person name="He Y."/>
            <person name="Liu Y."/>
            <person name="Wang X."/>
            <person name="Xiang C."/>
            <person name="Varshney R.K."/>
            <person name="Ding H."/>
            <person name="Gao S."/>
            <person name="Zong X."/>
        </authorList>
    </citation>
    <scope>NUCLEOTIDE SEQUENCE [LARGE SCALE GENOMIC DNA]</scope>
    <source>
        <strain evidence="1 2">cv. Zhongwan 6</strain>
    </source>
</reference>
<organism evidence="1 2">
    <name type="scientific">Pisum sativum</name>
    <name type="common">Garden pea</name>
    <name type="synonym">Lathyrus oleraceus</name>
    <dbReference type="NCBI Taxonomy" id="3888"/>
    <lineage>
        <taxon>Eukaryota</taxon>
        <taxon>Viridiplantae</taxon>
        <taxon>Streptophyta</taxon>
        <taxon>Embryophyta</taxon>
        <taxon>Tracheophyta</taxon>
        <taxon>Spermatophyta</taxon>
        <taxon>Magnoliopsida</taxon>
        <taxon>eudicotyledons</taxon>
        <taxon>Gunneridae</taxon>
        <taxon>Pentapetalae</taxon>
        <taxon>rosids</taxon>
        <taxon>fabids</taxon>
        <taxon>Fabales</taxon>
        <taxon>Fabaceae</taxon>
        <taxon>Papilionoideae</taxon>
        <taxon>50 kb inversion clade</taxon>
        <taxon>NPAAA clade</taxon>
        <taxon>Hologalegina</taxon>
        <taxon>IRL clade</taxon>
        <taxon>Fabeae</taxon>
        <taxon>Lathyrus</taxon>
    </lineage>
</organism>
<gene>
    <name evidence="1" type="ORF">KIW84_074284</name>
</gene>
<protein>
    <recommendedName>
        <fullName evidence="3">Nucleic acid-binding protein</fullName>
    </recommendedName>
</protein>
<dbReference type="Proteomes" id="UP001058974">
    <property type="component" value="Chromosome 7"/>
</dbReference>
<dbReference type="Gramene" id="Psat07G0428400-T2">
    <property type="protein sequence ID" value="KAI5388534.1"/>
    <property type="gene ID" value="KIW84_074284"/>
</dbReference>
<dbReference type="Gene3D" id="2.40.50.140">
    <property type="entry name" value="Nucleic acid-binding proteins"/>
    <property type="match status" value="1"/>
</dbReference>
<evidence type="ECO:0008006" key="3">
    <source>
        <dbReference type="Google" id="ProtNLM"/>
    </source>
</evidence>
<keyword evidence="2" id="KW-1185">Reference proteome</keyword>
<evidence type="ECO:0000313" key="1">
    <source>
        <dbReference type="EMBL" id="KAI5388534.1"/>
    </source>
</evidence>
<sequence>MLLTLKHITLYATVATTKKLIASQFGWYYQACHQCPKAARGDITPFLCETGHFTESEMFRYKIKIEVYHAGKCCKFVFWDKECSQFLGVSAIQKRDTMIEDGIDDPLEFPLALDVFLGLEIAFKVKWHPQ</sequence>